<dbReference type="InterPro" id="IPR006442">
    <property type="entry name" value="Antitoxin_Phd/YefM"/>
</dbReference>
<reference evidence="4" key="1">
    <citation type="submission" date="2017-02" db="EMBL/GenBank/DDBJ databases">
        <authorList>
            <person name="Varghese N."/>
            <person name="Submissions S."/>
        </authorList>
    </citation>
    <scope>NUCLEOTIDE SEQUENCE [LARGE SCALE GENOMIC DNA]</scope>
    <source>
        <strain evidence="4">ATCC 49788</strain>
    </source>
</reference>
<dbReference type="EMBL" id="FUYB01000001">
    <property type="protein sequence ID" value="SKA67889.1"/>
    <property type="molecule type" value="Genomic_DNA"/>
</dbReference>
<evidence type="ECO:0000313" key="4">
    <source>
        <dbReference type="Proteomes" id="UP000190460"/>
    </source>
</evidence>
<evidence type="ECO:0000313" key="3">
    <source>
        <dbReference type="EMBL" id="SKA67889.1"/>
    </source>
</evidence>
<organism evidence="3 4">
    <name type="scientific">Thiothrix eikelboomii</name>
    <dbReference type="NCBI Taxonomy" id="92487"/>
    <lineage>
        <taxon>Bacteria</taxon>
        <taxon>Pseudomonadati</taxon>
        <taxon>Pseudomonadota</taxon>
        <taxon>Gammaproteobacteria</taxon>
        <taxon>Thiotrichales</taxon>
        <taxon>Thiotrichaceae</taxon>
        <taxon>Thiothrix</taxon>
    </lineage>
</organism>
<evidence type="ECO:0000256" key="2">
    <source>
        <dbReference type="RuleBase" id="RU362080"/>
    </source>
</evidence>
<sequence>MEMSIREVRQQLSQLQTVLEKAQEIIITRHGRPLARIVPVVALRKKPTHAKLRALQPLHHIASETLIRADRDER</sequence>
<protein>
    <recommendedName>
        <fullName evidence="2">Antitoxin</fullName>
    </recommendedName>
</protein>
<dbReference type="SUPFAM" id="SSF143120">
    <property type="entry name" value="YefM-like"/>
    <property type="match status" value="1"/>
</dbReference>
<dbReference type="Proteomes" id="UP000190460">
    <property type="component" value="Unassembled WGS sequence"/>
</dbReference>
<evidence type="ECO:0000256" key="1">
    <source>
        <dbReference type="ARBA" id="ARBA00009981"/>
    </source>
</evidence>
<dbReference type="Pfam" id="PF02604">
    <property type="entry name" value="PhdYeFM_antitox"/>
    <property type="match status" value="1"/>
</dbReference>
<comment type="similarity">
    <text evidence="1 2">Belongs to the phD/YefM antitoxin family.</text>
</comment>
<gene>
    <name evidence="3" type="ORF">SAMN02745130_00153</name>
</gene>
<name>A0A1T4VSJ3_9GAMM</name>
<dbReference type="OrthoDB" id="557859at2"/>
<proteinExistence type="inferred from homology"/>
<comment type="function">
    <text evidence="2">Antitoxin component of a type II toxin-antitoxin (TA) system.</text>
</comment>
<dbReference type="RefSeq" id="WP_078920664.1">
    <property type="nucleotide sequence ID" value="NZ_FUYB01000001.1"/>
</dbReference>
<dbReference type="NCBIfam" id="TIGR01552">
    <property type="entry name" value="phd_fam"/>
    <property type="match status" value="1"/>
</dbReference>
<accession>A0A1T4VSJ3</accession>
<dbReference type="Gene3D" id="3.40.1620.10">
    <property type="entry name" value="YefM-like domain"/>
    <property type="match status" value="1"/>
</dbReference>
<keyword evidence="4" id="KW-1185">Reference proteome</keyword>
<dbReference type="InterPro" id="IPR036165">
    <property type="entry name" value="YefM-like_sf"/>
</dbReference>
<dbReference type="AlphaFoldDB" id="A0A1T4VSJ3"/>